<accession>A0A7Y8G517</accession>
<organism evidence="1 2">
    <name type="scientific">Pseudomonas reactans</name>
    <dbReference type="NCBI Taxonomy" id="117680"/>
    <lineage>
        <taxon>Bacteria</taxon>
        <taxon>Pseudomonadati</taxon>
        <taxon>Pseudomonadota</taxon>
        <taxon>Gammaproteobacteria</taxon>
        <taxon>Pseudomonadales</taxon>
        <taxon>Pseudomonadaceae</taxon>
        <taxon>Pseudomonas</taxon>
    </lineage>
</organism>
<sequence length="54" mass="5632">MDAKKPWLAVLKALLTSKATWKLIGTVAVIYGAAHGELIAELIGEVVADTLGAL</sequence>
<reference evidence="1 2" key="1">
    <citation type="submission" date="2020-04" db="EMBL/GenBank/DDBJ databases">
        <title>Molecular characterization of pseudomonads from Agaricus bisporus reveal novel blotch 2 pathogens in Western Europe.</title>
        <authorList>
            <person name="Taparia T."/>
            <person name="Krijger M."/>
            <person name="Haynes E."/>
            <person name="Elpinstone J.G."/>
            <person name="Noble R."/>
            <person name="Van Der Wolf J."/>
        </authorList>
    </citation>
    <scope>NUCLEOTIDE SEQUENCE [LARGE SCALE GENOMIC DNA]</scope>
    <source>
        <strain evidence="1 2">P8021</strain>
    </source>
</reference>
<proteinExistence type="predicted"/>
<dbReference type="EMBL" id="JACASD010000058">
    <property type="protein sequence ID" value="NWE90794.1"/>
    <property type="molecule type" value="Genomic_DNA"/>
</dbReference>
<evidence type="ECO:0000313" key="1">
    <source>
        <dbReference type="EMBL" id="NWE90794.1"/>
    </source>
</evidence>
<gene>
    <name evidence="1" type="ORF">HX893_21950</name>
</gene>
<comment type="caution">
    <text evidence="1">The sequence shown here is derived from an EMBL/GenBank/DDBJ whole genome shotgun (WGS) entry which is preliminary data.</text>
</comment>
<dbReference type="Proteomes" id="UP000585226">
    <property type="component" value="Unassembled WGS sequence"/>
</dbReference>
<protein>
    <submittedName>
        <fullName evidence="1">Uncharacterized protein</fullName>
    </submittedName>
</protein>
<name>A0A7Y8G517_9PSED</name>
<evidence type="ECO:0000313" key="2">
    <source>
        <dbReference type="Proteomes" id="UP000585226"/>
    </source>
</evidence>
<dbReference type="RefSeq" id="WP_177112547.1">
    <property type="nucleotide sequence ID" value="NZ_JACASD010000058.1"/>
</dbReference>
<dbReference type="AlphaFoldDB" id="A0A7Y8G517"/>